<gene>
    <name evidence="2" type="ORF">Rhopal_007448-T1</name>
</gene>
<name>A0AAV5GYU2_9BASI</name>
<keyword evidence="3" id="KW-1185">Reference proteome</keyword>
<accession>A0AAV5GYU2</accession>
<sequence>MRQATRRSSFDRPLLSADAAGTGERRGLRRLSRRELVATVLAATSLLILLRLLNTYAEDLPPIQWNLADQRLRQYAFATPPIHATLQEKLDDLDTHQNRTRTWILDSRIKTTGATGIGLGAEDPPRVPQPALPSARHWLSPGSHEGPGHFSGGSRHKYKQLVQEWRTGRPVEACEKGNWEDEYTQMHADMLSGTREASLMEYICPEGAYCGGFADRLLGMVSVFLYSVLTKRAFSMTWEKPAPLDLFFDSPYIDWSRPFNETLSTVARGPYVNSTISSSRKFFEMHNLWPRDLDTFFHTFATDYAAEALGFKLNTMYSCLINYLIRPKAAAIALIAQYTSFFAMPRNFVIGVQIRTGDKNMWSTDAETVDKHAHYFACAEAVAATYAEPSQTPFYYLITDSHALELDAVRRFGKRVVVTGLRQAHVELPLDWSKTFAAFRQAADGFMNTIIESWIFAGTDFQILTSHSGFGKIPTWIRGRENTTIVLFNEHTDPIYTQEYKDQHGGHLPPAIDCSRPEAIKTFTEMAQDWSLG</sequence>
<feature type="transmembrane region" description="Helical" evidence="1">
    <location>
        <begin position="36"/>
        <end position="53"/>
    </location>
</feature>
<proteinExistence type="predicted"/>
<dbReference type="Proteomes" id="UP001342314">
    <property type="component" value="Unassembled WGS sequence"/>
</dbReference>
<comment type="caution">
    <text evidence="2">The sequence shown here is derived from an EMBL/GenBank/DDBJ whole genome shotgun (WGS) entry which is preliminary data.</text>
</comment>
<evidence type="ECO:0000313" key="2">
    <source>
        <dbReference type="EMBL" id="GJN94369.1"/>
    </source>
</evidence>
<reference evidence="2 3" key="1">
    <citation type="submission" date="2021-12" db="EMBL/GenBank/DDBJ databases">
        <title>High titer production of polyol ester of fatty acids by Rhodotorula paludigena BS15 towards product separation-free biomass refinery.</title>
        <authorList>
            <person name="Mano J."/>
            <person name="Ono H."/>
            <person name="Tanaka T."/>
            <person name="Naito K."/>
            <person name="Sushida H."/>
            <person name="Ike M."/>
            <person name="Tokuyasu K."/>
            <person name="Kitaoka M."/>
        </authorList>
    </citation>
    <scope>NUCLEOTIDE SEQUENCE [LARGE SCALE GENOMIC DNA]</scope>
    <source>
        <strain evidence="2 3">BS15</strain>
    </source>
</reference>
<evidence type="ECO:0008006" key="4">
    <source>
        <dbReference type="Google" id="ProtNLM"/>
    </source>
</evidence>
<dbReference type="Gene3D" id="3.40.50.11350">
    <property type="match status" value="1"/>
</dbReference>
<keyword evidence="1" id="KW-0472">Membrane</keyword>
<dbReference type="AlphaFoldDB" id="A0AAV5GYU2"/>
<protein>
    <recommendedName>
        <fullName evidence="4">Proteophosphoglycan ppg4</fullName>
    </recommendedName>
</protein>
<keyword evidence="1" id="KW-0812">Transmembrane</keyword>
<evidence type="ECO:0000313" key="3">
    <source>
        <dbReference type="Proteomes" id="UP001342314"/>
    </source>
</evidence>
<keyword evidence="1" id="KW-1133">Transmembrane helix</keyword>
<dbReference type="EMBL" id="BQKY01000017">
    <property type="protein sequence ID" value="GJN94369.1"/>
    <property type="molecule type" value="Genomic_DNA"/>
</dbReference>
<evidence type="ECO:0000256" key="1">
    <source>
        <dbReference type="SAM" id="Phobius"/>
    </source>
</evidence>
<organism evidence="2 3">
    <name type="scientific">Rhodotorula paludigena</name>
    <dbReference type="NCBI Taxonomy" id="86838"/>
    <lineage>
        <taxon>Eukaryota</taxon>
        <taxon>Fungi</taxon>
        <taxon>Dikarya</taxon>
        <taxon>Basidiomycota</taxon>
        <taxon>Pucciniomycotina</taxon>
        <taxon>Microbotryomycetes</taxon>
        <taxon>Sporidiobolales</taxon>
        <taxon>Sporidiobolaceae</taxon>
        <taxon>Rhodotorula</taxon>
    </lineage>
</organism>